<accession>A0A6V7VVG8</accession>
<feature type="compositionally biased region" description="Basic and acidic residues" evidence="1">
    <location>
        <begin position="122"/>
        <end position="140"/>
    </location>
</feature>
<dbReference type="OrthoDB" id="5821209at2759"/>
<comment type="caution">
    <text evidence="3">The sequence shown here is derived from an EMBL/GenBank/DDBJ whole genome shotgun (WGS) entry which is preliminary data.</text>
</comment>
<protein>
    <submittedName>
        <fullName evidence="3">Uncharacterized protein</fullName>
    </submittedName>
</protein>
<evidence type="ECO:0000256" key="1">
    <source>
        <dbReference type="SAM" id="MobiDB-lite"/>
    </source>
</evidence>
<keyword evidence="2" id="KW-0812">Transmembrane</keyword>
<proteinExistence type="predicted"/>
<gene>
    <name evidence="3" type="ORF">MENT_LOCUS30336</name>
</gene>
<name>A0A6V7VVG8_MELEN</name>
<dbReference type="EMBL" id="CAJEWN010000318">
    <property type="protein sequence ID" value="CAD2178398.1"/>
    <property type="molecule type" value="Genomic_DNA"/>
</dbReference>
<keyword evidence="2" id="KW-0472">Membrane</keyword>
<feature type="region of interest" description="Disordered" evidence="1">
    <location>
        <begin position="117"/>
        <end position="171"/>
    </location>
</feature>
<evidence type="ECO:0000313" key="4">
    <source>
        <dbReference type="Proteomes" id="UP000580250"/>
    </source>
</evidence>
<evidence type="ECO:0000313" key="3">
    <source>
        <dbReference type="EMBL" id="CAD2178398.1"/>
    </source>
</evidence>
<organism evidence="3 4">
    <name type="scientific">Meloidogyne enterolobii</name>
    <name type="common">Root-knot nematode worm</name>
    <name type="synonym">Meloidogyne mayaguensis</name>
    <dbReference type="NCBI Taxonomy" id="390850"/>
    <lineage>
        <taxon>Eukaryota</taxon>
        <taxon>Metazoa</taxon>
        <taxon>Ecdysozoa</taxon>
        <taxon>Nematoda</taxon>
        <taxon>Chromadorea</taxon>
        <taxon>Rhabditida</taxon>
        <taxon>Tylenchina</taxon>
        <taxon>Tylenchomorpha</taxon>
        <taxon>Tylenchoidea</taxon>
        <taxon>Meloidogynidae</taxon>
        <taxon>Meloidogyninae</taxon>
        <taxon>Meloidogyne</taxon>
    </lineage>
</organism>
<evidence type="ECO:0000256" key="2">
    <source>
        <dbReference type="SAM" id="Phobius"/>
    </source>
</evidence>
<feature type="transmembrane region" description="Helical" evidence="2">
    <location>
        <begin position="12"/>
        <end position="33"/>
    </location>
</feature>
<dbReference type="AlphaFoldDB" id="A0A6V7VVG8"/>
<sequence length="625" mass="72054">MRKKNLLFKNNLIKIIFIQLFSFILIFPIFVLFNSSVIAIPMLRENNNFNKELEEFKNLNIFERKDGEELKLPKTSTNSGGNINLFSELIENLNKSDFVQIFIKMLKQIEEALKQTGNSKNQKIERNVERRSTQNNEKQRNPISSNISRQLFPPFSPPIPRSPTINKKSQKEEININFSEEISESIDAKPLIIKSLELNKSSASLNNIPSPSSLPSSIHQINGMSTILKEAFNNKEWKNSLFGKSGLLTEIFNFVNDKRKEEIAKQTKLNSSPILISNNNNNNNNDFTKILDVLLSSPQQNGKFEEPQLPEIPFLGICNRISCADIYKALDEFKRSEFFSNFQTAISLLNDPKGFDMIGELLANPDLLETFTGPESISQLFGRGNNNNKNKKEFIKGEEKLIEIAENKDDENIGIDFSSINEETNKPKILFSIDGKNKKSEDYYSNLEEERNEGKEKINLKIPKIIKEENLRNEEKKKEEKGKNIELPEIAESIDAKPISLDEEDEFPEGQIILEKSEIIPLKPTSNNKTKEQQIIIFSKKDKELNKKRNEVAEIAKITTKIFLNQTNENKQKLKTTTTTPPIMTRTITRRNFRKDDDYYSMYYDNNDDVNKIKKSSKNSRNRNK</sequence>
<dbReference type="Proteomes" id="UP000580250">
    <property type="component" value="Unassembled WGS sequence"/>
</dbReference>
<keyword evidence="2" id="KW-1133">Transmembrane helix</keyword>
<reference evidence="3 4" key="1">
    <citation type="submission" date="2020-08" db="EMBL/GenBank/DDBJ databases">
        <authorList>
            <person name="Koutsovoulos G."/>
            <person name="Danchin GJ E."/>
        </authorList>
    </citation>
    <scope>NUCLEOTIDE SEQUENCE [LARGE SCALE GENOMIC DNA]</scope>
</reference>